<organism evidence="1">
    <name type="scientific">viral metagenome</name>
    <dbReference type="NCBI Taxonomy" id="1070528"/>
    <lineage>
        <taxon>unclassified sequences</taxon>
        <taxon>metagenomes</taxon>
        <taxon>organismal metagenomes</taxon>
    </lineage>
</organism>
<dbReference type="Gene3D" id="2.40.30.20">
    <property type="match status" value="1"/>
</dbReference>
<reference evidence="1" key="1">
    <citation type="journal article" date="2020" name="Nature">
        <title>Giant virus diversity and host interactions through global metagenomics.</title>
        <authorList>
            <person name="Schulz F."/>
            <person name="Roux S."/>
            <person name="Paez-Espino D."/>
            <person name="Jungbluth S."/>
            <person name="Walsh D.A."/>
            <person name="Denef V.J."/>
            <person name="McMahon K.D."/>
            <person name="Konstantinidis K.T."/>
            <person name="Eloe-Fadrosh E.A."/>
            <person name="Kyrpides N.C."/>
            <person name="Woyke T."/>
        </authorList>
    </citation>
    <scope>NUCLEOTIDE SEQUENCE</scope>
    <source>
        <strain evidence="1">GVMAG-M-3300020192-26</strain>
    </source>
</reference>
<proteinExistence type="predicted"/>
<evidence type="ECO:0000313" key="1">
    <source>
        <dbReference type="EMBL" id="QHS99959.1"/>
    </source>
</evidence>
<accession>A0A6C0C820</accession>
<dbReference type="InterPro" id="IPR023366">
    <property type="entry name" value="ATP_synth_asu-like_sf"/>
</dbReference>
<sequence length="1081" mass="125057">MQQKSIKFNEEIDFTPSPSGGISVIPYYQNKVTDDQETKNYTNKLFDERVYTEGEEKINLDPDRLNNFRKRLAGRRPTNGQIFTQTYTSYVNIDSNQRNRLPINNYDQILYNLPPFPLIFTNGSSMVTVNLENHPFQKNDRVILDNVTSKNVMLRDVIMVKKNSSFVRIKHENHGLSLFGLYDPSDISAFESVEYVDYLPESYTNHEDIPDTTTQYYILRTNIEIDLTIQLSGVKGSNVTKTKIGNIPVNILNDKQTVYLLFTKSSATEFTPDKNSYLIRIPIKSNINYQDNNDCHNNVLIKYYNLFGVPLNYINRGTPINECRKFQYFTVLNVTDNTFQVDVGYNAIYDITDPTYSFYDYSDAMCQDIDVQLLINNFIGGGSQAYTRRIEYIITGYPNPNQYQITLDKSYKNIIQARIISSSFPNSQRMINNQTADVINNRLYWRNLEEGDYIYHLEVTPGNYTYEQLAKEIEYQFNNTLRHVYIDSDIAIQNTSCSDIVKQKKIKYIDQQPSIGCANSLVKHNKRIVRTNLRQNSRALYDRDGYYRYHIVKVDINTDTDIVEFSAFRQIRLQDTLDTRILVIPDYFINFTAAENFQINFGITGTQIVPQIINPFSPKCGEVMYIYFTPNTHIRIDFDYVYANYNLYQYVGFVGSSTSTSQGDNTFQVALETDRALLFNFYRTKSVYPNVISTQELRSLNTTALLQNFTFDFINAIVTMADNDLHVGDLIITDQFIYPSTPTELFVYEIITIIDFDSFIVKKYPHGTKYKFIYDGIIINFSPDGASPYYWLDQILATDPILPVAPNANHNTLSFIEITPTDENKTIMRVHQPNHMLNVDDEITISGSESINNVPTDIINTEHVITQIIDDDNYEVEIQTAFPVVSLSTLNTVIIKYPDIFQMFFNYPDTLGNKLSFNKVDQPNAITPYLHTIKNTTPYKIDYDYASLGDDYIQRLRKLDMTGPNYFYITSPELGIYHNTQPVVNVFAKVRWENDLSFDDQCCNKDNVIIDSFVPTISVFDNPISVLYELNLAFCHPDGRLVEFNGIDHSFTIEIIEVFNQPDETDINVRINSEMIVRRTE</sequence>
<protein>
    <submittedName>
        <fullName evidence="1">Uncharacterized protein</fullName>
    </submittedName>
</protein>
<dbReference type="EMBL" id="MN739352">
    <property type="protein sequence ID" value="QHS99959.1"/>
    <property type="molecule type" value="Genomic_DNA"/>
</dbReference>
<dbReference type="AlphaFoldDB" id="A0A6C0C820"/>
<name>A0A6C0C820_9ZZZZ</name>